<dbReference type="CDD" id="cd07043">
    <property type="entry name" value="STAS_anti-anti-sigma_factors"/>
    <property type="match status" value="1"/>
</dbReference>
<gene>
    <name evidence="2" type="ORF">ABXR19_18245</name>
</gene>
<evidence type="ECO:0000313" key="2">
    <source>
        <dbReference type="EMBL" id="MET7016132.1"/>
    </source>
</evidence>
<dbReference type="PROSITE" id="PS50801">
    <property type="entry name" value="STAS"/>
    <property type="match status" value="1"/>
</dbReference>
<dbReference type="PANTHER" id="PTHR35849">
    <property type="entry name" value="BLR2341 PROTEIN"/>
    <property type="match status" value="1"/>
</dbReference>
<proteinExistence type="predicted"/>
<dbReference type="InterPro" id="IPR052746">
    <property type="entry name" value="MlaB_ABC_Transporter"/>
</dbReference>
<keyword evidence="3" id="KW-1185">Reference proteome</keyword>
<dbReference type="Proteomes" id="UP001549691">
    <property type="component" value="Unassembled WGS sequence"/>
</dbReference>
<dbReference type="InterPro" id="IPR058548">
    <property type="entry name" value="MlaB-like_STAS"/>
</dbReference>
<reference evidence="2 3" key="1">
    <citation type="submission" date="2024-07" db="EMBL/GenBank/DDBJ databases">
        <title>Uliginosibacterium flavum JJ3220;KACC:17644.</title>
        <authorList>
            <person name="Kim M.K."/>
        </authorList>
    </citation>
    <scope>NUCLEOTIDE SEQUENCE [LARGE SCALE GENOMIC DNA]</scope>
    <source>
        <strain evidence="2 3">KACC:17644</strain>
    </source>
</reference>
<dbReference type="Pfam" id="PF13466">
    <property type="entry name" value="STAS_2"/>
    <property type="match status" value="1"/>
</dbReference>
<name>A0ABV2TQC7_9RHOO</name>
<dbReference type="InterPro" id="IPR036513">
    <property type="entry name" value="STAS_dom_sf"/>
</dbReference>
<evidence type="ECO:0000259" key="1">
    <source>
        <dbReference type="PROSITE" id="PS50801"/>
    </source>
</evidence>
<evidence type="ECO:0000313" key="3">
    <source>
        <dbReference type="Proteomes" id="UP001549691"/>
    </source>
</evidence>
<dbReference type="EMBL" id="JBEWZI010000029">
    <property type="protein sequence ID" value="MET7016132.1"/>
    <property type="molecule type" value="Genomic_DNA"/>
</dbReference>
<dbReference type="PANTHER" id="PTHR35849:SF2">
    <property type="entry name" value="BLR2341 PROTEIN"/>
    <property type="match status" value="1"/>
</dbReference>
<feature type="domain" description="STAS" evidence="1">
    <location>
        <begin position="2"/>
        <end position="112"/>
    </location>
</feature>
<dbReference type="SUPFAM" id="SSF52091">
    <property type="entry name" value="SpoIIaa-like"/>
    <property type="match status" value="1"/>
</dbReference>
<comment type="caution">
    <text evidence="2">The sequence shown here is derived from an EMBL/GenBank/DDBJ whole genome shotgun (WGS) entry which is preliminary data.</text>
</comment>
<dbReference type="RefSeq" id="WP_354602590.1">
    <property type="nucleotide sequence ID" value="NZ_JBEWZI010000029.1"/>
</dbReference>
<dbReference type="Gene3D" id="3.30.750.24">
    <property type="entry name" value="STAS domain"/>
    <property type="match status" value="1"/>
</dbReference>
<sequence length="112" mass="11964">MTEAKTKAKPKAERLTLNGGLNIYSAPEIKLQLLQAVESAAQVELDLLKVEELDTAGLQVLVLAKREAIRLGHNLAIVAHSAEVQETLDLCGMVGWFGDPLLVAAEQSSMGA</sequence>
<protein>
    <submittedName>
        <fullName evidence="2">STAS domain-containing protein</fullName>
    </submittedName>
</protein>
<accession>A0ABV2TQC7</accession>
<dbReference type="InterPro" id="IPR002645">
    <property type="entry name" value="STAS_dom"/>
</dbReference>
<organism evidence="2 3">
    <name type="scientific">Uliginosibacterium flavum</name>
    <dbReference type="NCBI Taxonomy" id="1396831"/>
    <lineage>
        <taxon>Bacteria</taxon>
        <taxon>Pseudomonadati</taxon>
        <taxon>Pseudomonadota</taxon>
        <taxon>Betaproteobacteria</taxon>
        <taxon>Rhodocyclales</taxon>
        <taxon>Zoogloeaceae</taxon>
        <taxon>Uliginosibacterium</taxon>
    </lineage>
</organism>